<accession>A0A1X7TP52</accession>
<organism evidence="1">
    <name type="scientific">Amphimedon queenslandica</name>
    <name type="common">Sponge</name>
    <dbReference type="NCBI Taxonomy" id="400682"/>
    <lineage>
        <taxon>Eukaryota</taxon>
        <taxon>Metazoa</taxon>
        <taxon>Porifera</taxon>
        <taxon>Demospongiae</taxon>
        <taxon>Heteroscleromorpha</taxon>
        <taxon>Haplosclerida</taxon>
        <taxon>Niphatidae</taxon>
        <taxon>Amphimedon</taxon>
    </lineage>
</organism>
<dbReference type="InterPro" id="IPR012337">
    <property type="entry name" value="RNaseH-like_sf"/>
</dbReference>
<dbReference type="GO" id="GO:0003676">
    <property type="term" value="F:nucleic acid binding"/>
    <property type="evidence" value="ECO:0007669"/>
    <property type="project" value="InterPro"/>
</dbReference>
<dbReference type="AlphaFoldDB" id="A0A1X7TP52"/>
<dbReference type="InterPro" id="IPR036397">
    <property type="entry name" value="RNaseH_sf"/>
</dbReference>
<dbReference type="EnsemblMetazoa" id="Aqu2.1.16838_001">
    <property type="protein sequence ID" value="Aqu2.1.16838_001"/>
    <property type="gene ID" value="Aqu2.1.16838"/>
</dbReference>
<proteinExistence type="predicted"/>
<protein>
    <recommendedName>
        <fullName evidence="2">Integrase catalytic domain-containing protein</fullName>
    </recommendedName>
</protein>
<reference evidence="1" key="1">
    <citation type="submission" date="2017-05" db="UniProtKB">
        <authorList>
            <consortium name="EnsemblMetazoa"/>
        </authorList>
    </citation>
    <scope>IDENTIFICATION</scope>
</reference>
<evidence type="ECO:0008006" key="2">
    <source>
        <dbReference type="Google" id="ProtNLM"/>
    </source>
</evidence>
<name>A0A1X7TP52_AMPQE</name>
<evidence type="ECO:0000313" key="1">
    <source>
        <dbReference type="EnsemblMetazoa" id="Aqu2.1.16838_001"/>
    </source>
</evidence>
<dbReference type="Gene3D" id="3.30.420.10">
    <property type="entry name" value="Ribonuclease H-like superfamily/Ribonuclease H"/>
    <property type="match status" value="1"/>
</dbReference>
<sequence length="78" mass="8978">MGHQEVHEYLSNVGVDWLLNVDRAPWWEGMYERMIGSAKKCLCKTVGRSKPAYNELNMAVIEIELILNSRPLTSLQMI</sequence>
<dbReference type="SUPFAM" id="SSF53098">
    <property type="entry name" value="Ribonuclease H-like"/>
    <property type="match status" value="1"/>
</dbReference>
<dbReference type="InParanoid" id="A0A1X7TP52"/>